<proteinExistence type="predicted"/>
<feature type="chain" id="PRO_5001776475" description="Lipoprotein" evidence="2">
    <location>
        <begin position="23"/>
        <end position="201"/>
    </location>
</feature>
<sequence>MSAWSTGLACTLLATTMLSGCAALQYGSGHSKLAKQANVLQNTPAARHADAQQRLTDALATIYADSSNRPLRYYSKFVDLNGNGQREAVVYVKGPNGCDLGCDLYVMARDGDRYEVVSRIPTSRAPLYQLAASHDGWHDLLVTTLGEDNGSQLQRMQYAGGGYVPVDDKGAADAQRTALIPNLQGPGHAIPAKPVKEGRAD</sequence>
<keyword evidence="4" id="KW-1185">Reference proteome</keyword>
<evidence type="ECO:0000256" key="2">
    <source>
        <dbReference type="SAM" id="SignalP"/>
    </source>
</evidence>
<comment type="caution">
    <text evidence="3">The sequence shown here is derived from an EMBL/GenBank/DDBJ whole genome shotgun (WGS) entry which is preliminary data.</text>
</comment>
<evidence type="ECO:0000313" key="4">
    <source>
        <dbReference type="Proteomes" id="UP000028302"/>
    </source>
</evidence>
<dbReference type="eggNOG" id="COG3650">
    <property type="taxonomic scope" value="Bacteria"/>
</dbReference>
<dbReference type="STRING" id="1304275.C41B8_16794"/>
<accession>A0A084IHA7</accession>
<evidence type="ECO:0000313" key="3">
    <source>
        <dbReference type="EMBL" id="KEZ76091.1"/>
    </source>
</evidence>
<dbReference type="AlphaFoldDB" id="A0A084IHA7"/>
<keyword evidence="2" id="KW-0732">Signal</keyword>
<dbReference type="RefSeq" id="WP_037340870.1">
    <property type="nucleotide sequence ID" value="NZ_APNK01000040.1"/>
</dbReference>
<feature type="signal peptide" evidence="2">
    <location>
        <begin position="1"/>
        <end position="22"/>
    </location>
</feature>
<evidence type="ECO:0008006" key="5">
    <source>
        <dbReference type="Google" id="ProtNLM"/>
    </source>
</evidence>
<reference evidence="3 4" key="1">
    <citation type="submission" date="2013-03" db="EMBL/GenBank/DDBJ databases">
        <title>Salinisphaera hydrothermalis C41B8 Genome Sequencing.</title>
        <authorList>
            <person name="Li C."/>
            <person name="Lai Q."/>
            <person name="Shao Z."/>
        </authorList>
    </citation>
    <scope>NUCLEOTIDE SEQUENCE [LARGE SCALE GENOMIC DNA]</scope>
    <source>
        <strain evidence="3 4">C41B8</strain>
    </source>
</reference>
<organism evidence="3 4">
    <name type="scientific">Salinisphaera hydrothermalis (strain C41B8)</name>
    <dbReference type="NCBI Taxonomy" id="1304275"/>
    <lineage>
        <taxon>Bacteria</taxon>
        <taxon>Pseudomonadati</taxon>
        <taxon>Pseudomonadota</taxon>
        <taxon>Gammaproteobacteria</taxon>
        <taxon>Salinisphaerales</taxon>
        <taxon>Salinisphaeraceae</taxon>
        <taxon>Salinisphaera</taxon>
    </lineage>
</organism>
<name>A0A084IHA7_SALHC</name>
<feature type="region of interest" description="Disordered" evidence="1">
    <location>
        <begin position="180"/>
        <end position="201"/>
    </location>
</feature>
<dbReference type="Proteomes" id="UP000028302">
    <property type="component" value="Unassembled WGS sequence"/>
</dbReference>
<dbReference type="OrthoDB" id="5348860at2"/>
<dbReference type="EMBL" id="APNK01000040">
    <property type="protein sequence ID" value="KEZ76091.1"/>
    <property type="molecule type" value="Genomic_DNA"/>
</dbReference>
<protein>
    <recommendedName>
        <fullName evidence="5">Lipoprotein</fullName>
    </recommendedName>
</protein>
<gene>
    <name evidence="3" type="ORF">C41B8_16794</name>
</gene>
<evidence type="ECO:0000256" key="1">
    <source>
        <dbReference type="SAM" id="MobiDB-lite"/>
    </source>
</evidence>